<dbReference type="Proteomes" id="UP000233606">
    <property type="component" value="Unassembled WGS sequence"/>
</dbReference>
<name>A0ACC9MNT0_9STAP</name>
<sequence length="107" mass="13432">MRFVIFFLLLFCNIFFFYFFSDDLETRDILFFFNFVTFMLFYDKNKKFVMLDKEIFYYVPIHYFITILAIFLLNSFDNWISRLFIYIVNFVIVYLYLKKINKDSPRI</sequence>
<keyword evidence="2" id="KW-1185">Reference proteome</keyword>
<proteinExistence type="predicted"/>
<accession>A0ACC9MNT0</accession>
<dbReference type="EMBL" id="PIWU01000038">
    <property type="protein sequence ID" value="PKE55262.1"/>
    <property type="molecule type" value="Genomic_DNA"/>
</dbReference>
<reference evidence="1" key="1">
    <citation type="submission" date="2017-12" db="EMBL/GenBank/DDBJ databases">
        <title>Genomics of Macrococcus caseolyticus.</title>
        <authorList>
            <person name="MacFadyen A.C."/>
            <person name="Paterson G.K."/>
        </authorList>
    </citation>
    <scope>NUCLEOTIDE SEQUENCE</scope>
    <source>
        <strain evidence="1">5459_5_49</strain>
    </source>
</reference>
<organism evidence="1 2">
    <name type="scientific">Macrococcoides caseolyticum</name>
    <dbReference type="NCBI Taxonomy" id="69966"/>
    <lineage>
        <taxon>Bacteria</taxon>
        <taxon>Bacillati</taxon>
        <taxon>Bacillota</taxon>
        <taxon>Bacilli</taxon>
        <taxon>Bacillales</taxon>
        <taxon>Staphylococcaceae</taxon>
        <taxon>Macrococcoides</taxon>
    </lineage>
</organism>
<gene>
    <name evidence="1" type="ORF">CW682_12475</name>
</gene>
<evidence type="ECO:0000313" key="2">
    <source>
        <dbReference type="Proteomes" id="UP000233606"/>
    </source>
</evidence>
<evidence type="ECO:0000313" key="1">
    <source>
        <dbReference type="EMBL" id="PKE55262.1"/>
    </source>
</evidence>
<comment type="caution">
    <text evidence="1">The sequence shown here is derived from an EMBL/GenBank/DDBJ whole genome shotgun (WGS) entry which is preliminary data.</text>
</comment>
<protein>
    <submittedName>
        <fullName evidence="1">Uncharacterized protein</fullName>
    </submittedName>
</protein>